<accession>A0AAJ0D859</accession>
<organism evidence="1 2">
    <name type="scientific">Extremus antarcticus</name>
    <dbReference type="NCBI Taxonomy" id="702011"/>
    <lineage>
        <taxon>Eukaryota</taxon>
        <taxon>Fungi</taxon>
        <taxon>Dikarya</taxon>
        <taxon>Ascomycota</taxon>
        <taxon>Pezizomycotina</taxon>
        <taxon>Dothideomycetes</taxon>
        <taxon>Dothideomycetidae</taxon>
        <taxon>Mycosphaerellales</taxon>
        <taxon>Extremaceae</taxon>
        <taxon>Extremus</taxon>
    </lineage>
</organism>
<dbReference type="EMBL" id="JAWDJX010000046">
    <property type="protein sequence ID" value="KAK3048651.1"/>
    <property type="molecule type" value="Genomic_DNA"/>
</dbReference>
<dbReference type="AlphaFoldDB" id="A0AAJ0D859"/>
<proteinExistence type="predicted"/>
<dbReference type="InterPro" id="IPR043129">
    <property type="entry name" value="ATPase_NBD"/>
</dbReference>
<sequence length="237" mass="26347">MADAEDTSCAPEVKPAETSYVIGIDFGTTYSGVAWCWSGQPDNIHLVTRWKTKLNLTHDNAKVPTEIYYDPSDGNTFWGYDIPPDKEPIRWFKLLLADESDLSPDLRKSAKLWMASEHVKESKKTTGHVIADYLRLLWTHTVADIVKDRGEAAFNLATLKVWITVPAIWKKDACQRMRGAAKAAGILDFRAAGETTLDLVAEPEAAAMAVLDDFQGRPDIQVCPHSTLGFFISTNMS</sequence>
<gene>
    <name evidence="1" type="ORF">LTR09_009960</name>
</gene>
<evidence type="ECO:0000313" key="1">
    <source>
        <dbReference type="EMBL" id="KAK3048651.1"/>
    </source>
</evidence>
<protein>
    <submittedName>
        <fullName evidence="1">Uncharacterized protein</fullName>
    </submittedName>
</protein>
<dbReference type="SUPFAM" id="SSF53067">
    <property type="entry name" value="Actin-like ATPase domain"/>
    <property type="match status" value="1"/>
</dbReference>
<reference evidence="1" key="1">
    <citation type="submission" date="2023-04" db="EMBL/GenBank/DDBJ databases">
        <title>Black Yeasts Isolated from many extreme environments.</title>
        <authorList>
            <person name="Coleine C."/>
            <person name="Stajich J.E."/>
            <person name="Selbmann L."/>
        </authorList>
    </citation>
    <scope>NUCLEOTIDE SEQUENCE</scope>
    <source>
        <strain evidence="1">CCFEE 5312</strain>
    </source>
</reference>
<evidence type="ECO:0000313" key="2">
    <source>
        <dbReference type="Proteomes" id="UP001271007"/>
    </source>
</evidence>
<dbReference type="Gene3D" id="3.30.420.40">
    <property type="match status" value="1"/>
</dbReference>
<comment type="caution">
    <text evidence="1">The sequence shown here is derived from an EMBL/GenBank/DDBJ whole genome shotgun (WGS) entry which is preliminary data.</text>
</comment>
<name>A0AAJ0D859_9PEZI</name>
<dbReference type="CDD" id="cd10170">
    <property type="entry name" value="ASKHA_NBD_HSP70"/>
    <property type="match status" value="1"/>
</dbReference>
<dbReference type="PANTHER" id="PTHR14187:SF5">
    <property type="entry name" value="HEAT SHOCK 70 KDA PROTEIN 12A"/>
    <property type="match status" value="1"/>
</dbReference>
<dbReference type="Proteomes" id="UP001271007">
    <property type="component" value="Unassembled WGS sequence"/>
</dbReference>
<keyword evidence="2" id="KW-1185">Reference proteome</keyword>
<dbReference type="PANTHER" id="PTHR14187">
    <property type="entry name" value="ALPHA KINASE/ELONGATION FACTOR 2 KINASE"/>
    <property type="match status" value="1"/>
</dbReference>